<comment type="cofactor">
    <cofactor evidence="10">
        <name>Zn(2+)</name>
        <dbReference type="ChEBI" id="CHEBI:29105"/>
    </cofactor>
    <text evidence="10">Binds 1 zinc ion per subunit.</text>
</comment>
<feature type="short sequence motif" description="'KMSKS' region" evidence="10">
    <location>
        <begin position="597"/>
        <end position="601"/>
    </location>
</feature>
<feature type="short sequence motif" description="'HIGH' region" evidence="10">
    <location>
        <begin position="59"/>
        <end position="69"/>
    </location>
</feature>
<dbReference type="EC" id="6.1.1.5" evidence="10"/>
<dbReference type="InterPro" id="IPR010663">
    <property type="entry name" value="Znf_FPG/IleRS"/>
</dbReference>
<evidence type="ECO:0000313" key="15">
    <source>
        <dbReference type="Proteomes" id="UP001057291"/>
    </source>
</evidence>
<reference evidence="14" key="1">
    <citation type="journal article" date="2023" name="Int. J. Syst. Evol. Microbiol.">
        <title>Collibacillus ludicampi gen. nov., sp. nov., a new soil bacterium of the family Alicyclobacillaceae.</title>
        <authorList>
            <person name="Jojima T."/>
            <person name="Ioku Y."/>
            <person name="Fukuta Y."/>
            <person name="Shirasaka N."/>
            <person name="Matsumura Y."/>
            <person name="Mori M."/>
        </authorList>
    </citation>
    <scope>NUCLEOTIDE SEQUENCE</scope>
    <source>
        <strain evidence="14">TP075</strain>
    </source>
</reference>
<feature type="binding site" evidence="10">
    <location>
        <position position="894"/>
    </location>
    <ligand>
        <name>Zn(2+)</name>
        <dbReference type="ChEBI" id="CHEBI:29105"/>
    </ligand>
</feature>
<dbReference type="FunFam" id="1.10.730.20:FF:000001">
    <property type="entry name" value="Isoleucine--tRNA ligase"/>
    <property type="match status" value="1"/>
</dbReference>
<evidence type="ECO:0000256" key="2">
    <source>
        <dbReference type="ARBA" id="ARBA00022490"/>
    </source>
</evidence>
<evidence type="ECO:0000256" key="7">
    <source>
        <dbReference type="ARBA" id="ARBA00023146"/>
    </source>
</evidence>
<dbReference type="FunFam" id="3.40.50.620:FF:000152">
    <property type="entry name" value="Isoleucine--tRNA ligase"/>
    <property type="match status" value="1"/>
</dbReference>
<dbReference type="CDD" id="cd07960">
    <property type="entry name" value="Anticodon_Ia_Ile_BEm"/>
    <property type="match status" value="1"/>
</dbReference>
<comment type="subcellular location">
    <subcellularLocation>
        <location evidence="10">Cytoplasm</location>
    </subcellularLocation>
</comment>
<comment type="domain">
    <text evidence="10">IleRS has two distinct active sites: one for aminoacylation and one for editing. The misactivated valine is translocated from the active site to the editing site, which sterically excludes the correctly activated isoleucine. The single editing site contains two valyl binding pockets, one specific for each substrate (Val-AMP or Val-tRNA(Ile)).</text>
</comment>
<dbReference type="PANTHER" id="PTHR42765">
    <property type="entry name" value="SOLEUCYL-TRNA SYNTHETASE"/>
    <property type="match status" value="1"/>
</dbReference>
<keyword evidence="15" id="KW-1185">Reference proteome</keyword>
<dbReference type="PRINTS" id="PR00984">
    <property type="entry name" value="TRNASYNTHILE"/>
</dbReference>
<dbReference type="FunFam" id="3.90.740.10:FF:000006">
    <property type="entry name" value="Isoleucine--tRNA ligase"/>
    <property type="match status" value="1"/>
</dbReference>
<evidence type="ECO:0000256" key="9">
    <source>
        <dbReference type="ARBA" id="ARBA00048359"/>
    </source>
</evidence>
<feature type="domain" description="Aminoacyl-tRNA synthetase class Ia" evidence="11">
    <location>
        <begin position="29"/>
        <end position="636"/>
    </location>
</feature>
<evidence type="ECO:0000259" key="11">
    <source>
        <dbReference type="Pfam" id="PF00133"/>
    </source>
</evidence>
<dbReference type="GO" id="GO:0002161">
    <property type="term" value="F:aminoacyl-tRNA deacylase activity"/>
    <property type="evidence" value="ECO:0007669"/>
    <property type="project" value="InterPro"/>
</dbReference>
<evidence type="ECO:0000256" key="6">
    <source>
        <dbReference type="ARBA" id="ARBA00022917"/>
    </source>
</evidence>
<dbReference type="GO" id="GO:0000049">
    <property type="term" value="F:tRNA binding"/>
    <property type="evidence" value="ECO:0007669"/>
    <property type="project" value="InterPro"/>
</dbReference>
<dbReference type="InterPro" id="IPR050081">
    <property type="entry name" value="Ile-tRNA_ligase"/>
</dbReference>
<comment type="similarity">
    <text evidence="1 10">Belongs to the class-I aminoacyl-tRNA synthetase family. IleS type 1 subfamily.</text>
</comment>
<dbReference type="InterPro" id="IPR023585">
    <property type="entry name" value="Ile-tRNA-ligase_type1"/>
</dbReference>
<keyword evidence="5 10" id="KW-0067">ATP-binding</keyword>
<dbReference type="InterPro" id="IPR009080">
    <property type="entry name" value="tRNAsynth_Ia_anticodon-bd"/>
</dbReference>
<dbReference type="GO" id="GO:0005524">
    <property type="term" value="F:ATP binding"/>
    <property type="evidence" value="ECO:0007669"/>
    <property type="project" value="UniProtKB-UniRule"/>
</dbReference>
<dbReference type="GO" id="GO:0006428">
    <property type="term" value="P:isoleucyl-tRNA aminoacylation"/>
    <property type="evidence" value="ECO:0007669"/>
    <property type="project" value="UniProtKB-UniRule"/>
</dbReference>
<dbReference type="SUPFAM" id="SSF47323">
    <property type="entry name" value="Anticodon-binding domain of a subclass of class I aminoacyl-tRNA synthetases"/>
    <property type="match status" value="1"/>
</dbReference>
<dbReference type="Gene3D" id="1.10.730.20">
    <property type="match status" value="1"/>
</dbReference>
<evidence type="ECO:0000313" key="14">
    <source>
        <dbReference type="EMBL" id="GIM47471.1"/>
    </source>
</evidence>
<keyword evidence="10" id="KW-0862">Zinc</keyword>
<dbReference type="EMBL" id="BOQE01000001">
    <property type="protein sequence ID" value="GIM47471.1"/>
    <property type="molecule type" value="Genomic_DNA"/>
</dbReference>
<dbReference type="Proteomes" id="UP001057291">
    <property type="component" value="Unassembled WGS sequence"/>
</dbReference>
<dbReference type="InterPro" id="IPR002300">
    <property type="entry name" value="aa-tRNA-synth_Ia"/>
</dbReference>
<keyword evidence="2 10" id="KW-0963">Cytoplasm</keyword>
<evidence type="ECO:0000259" key="12">
    <source>
        <dbReference type="Pfam" id="PF06827"/>
    </source>
</evidence>
<dbReference type="SUPFAM" id="SSF52374">
    <property type="entry name" value="Nucleotidylyl transferase"/>
    <property type="match status" value="1"/>
</dbReference>
<dbReference type="Gene3D" id="3.90.740.10">
    <property type="entry name" value="Valyl/Leucyl/Isoleucyl-tRNA synthetase, editing domain"/>
    <property type="match status" value="1"/>
</dbReference>
<dbReference type="SUPFAM" id="SSF50677">
    <property type="entry name" value="ValRS/IleRS/LeuRS editing domain"/>
    <property type="match status" value="1"/>
</dbReference>
<name>A0AAV4LI84_9BACL</name>
<feature type="binding site" evidence="10">
    <location>
        <position position="600"/>
    </location>
    <ligand>
        <name>ATP</name>
        <dbReference type="ChEBI" id="CHEBI:30616"/>
    </ligand>
</feature>
<dbReference type="GO" id="GO:0004822">
    <property type="term" value="F:isoleucine-tRNA ligase activity"/>
    <property type="evidence" value="ECO:0007669"/>
    <property type="project" value="UniProtKB-UniRule"/>
</dbReference>
<keyword evidence="6 10" id="KW-0648">Protein biosynthesis</keyword>
<dbReference type="Pfam" id="PF06827">
    <property type="entry name" value="zf-FPG_IleRS"/>
    <property type="match status" value="1"/>
</dbReference>
<feature type="binding site" evidence="10">
    <location>
        <position position="914"/>
    </location>
    <ligand>
        <name>Zn(2+)</name>
        <dbReference type="ChEBI" id="CHEBI:29105"/>
    </ligand>
</feature>
<accession>A0AAV4LI84</accession>
<dbReference type="InterPro" id="IPR009008">
    <property type="entry name" value="Val/Leu/Ile-tRNA-synth_edit"/>
</dbReference>
<evidence type="ECO:0000256" key="4">
    <source>
        <dbReference type="ARBA" id="ARBA00022741"/>
    </source>
</evidence>
<dbReference type="InterPro" id="IPR001412">
    <property type="entry name" value="aa-tRNA-synth_I_CS"/>
</dbReference>
<dbReference type="PANTHER" id="PTHR42765:SF1">
    <property type="entry name" value="ISOLEUCINE--TRNA LIGASE, MITOCHONDRIAL"/>
    <property type="match status" value="1"/>
</dbReference>
<dbReference type="InterPro" id="IPR033708">
    <property type="entry name" value="Anticodon_Ile_BEm"/>
</dbReference>
<dbReference type="CDD" id="cd00818">
    <property type="entry name" value="IleRS_core"/>
    <property type="match status" value="1"/>
</dbReference>
<evidence type="ECO:0000256" key="3">
    <source>
        <dbReference type="ARBA" id="ARBA00022598"/>
    </source>
</evidence>
<feature type="binding site" evidence="10">
    <location>
        <position position="911"/>
    </location>
    <ligand>
        <name>Zn(2+)</name>
        <dbReference type="ChEBI" id="CHEBI:29105"/>
    </ligand>
</feature>
<dbReference type="Pfam" id="PF00133">
    <property type="entry name" value="tRNA-synt_1"/>
    <property type="match status" value="1"/>
</dbReference>
<dbReference type="NCBIfam" id="TIGR00392">
    <property type="entry name" value="ileS"/>
    <property type="match status" value="1"/>
</dbReference>
<dbReference type="Gene3D" id="3.40.50.620">
    <property type="entry name" value="HUPs"/>
    <property type="match status" value="2"/>
</dbReference>
<comment type="subunit">
    <text evidence="10">Monomer.</text>
</comment>
<dbReference type="GO" id="GO:0008270">
    <property type="term" value="F:zinc ion binding"/>
    <property type="evidence" value="ECO:0007669"/>
    <property type="project" value="UniProtKB-UniRule"/>
</dbReference>
<dbReference type="InterPro" id="IPR013155">
    <property type="entry name" value="M/V/L/I-tRNA-synth_anticd-bd"/>
</dbReference>
<dbReference type="HAMAP" id="MF_02002">
    <property type="entry name" value="Ile_tRNA_synth_type1"/>
    <property type="match status" value="1"/>
</dbReference>
<gene>
    <name evidence="10 14" type="primary">ileS</name>
    <name evidence="14" type="ORF">DNHGIG_30200</name>
</gene>
<evidence type="ECO:0000256" key="10">
    <source>
        <dbReference type="HAMAP-Rule" id="MF_02002"/>
    </source>
</evidence>
<comment type="function">
    <text evidence="8 10">Catalyzes the attachment of isoleucine to tRNA(Ile). As IleRS can inadvertently accommodate and process structurally similar amino acids such as valine, to avoid such errors it has two additional distinct tRNA(Ile)-dependent editing activities. One activity is designated as 'pretransfer' editing and involves the hydrolysis of activated Val-AMP. The other activity is designated 'posttransfer' editing and involves deacylation of mischarged Val-tRNA(Ile).</text>
</comment>
<feature type="domain" description="Zinc finger FPG/IleRS-type" evidence="12">
    <location>
        <begin position="888"/>
        <end position="916"/>
    </location>
</feature>
<comment type="caution">
    <text evidence="14">The sequence shown here is derived from an EMBL/GenBank/DDBJ whole genome shotgun (WGS) entry which is preliminary data.</text>
</comment>
<evidence type="ECO:0000256" key="1">
    <source>
        <dbReference type="ARBA" id="ARBA00006887"/>
    </source>
</evidence>
<dbReference type="RefSeq" id="WP_282200442.1">
    <property type="nucleotide sequence ID" value="NZ_BOQE01000001.1"/>
</dbReference>
<organism evidence="14 15">
    <name type="scientific">Collibacillus ludicampi</name>
    <dbReference type="NCBI Taxonomy" id="2771369"/>
    <lineage>
        <taxon>Bacteria</taxon>
        <taxon>Bacillati</taxon>
        <taxon>Bacillota</taxon>
        <taxon>Bacilli</taxon>
        <taxon>Bacillales</taxon>
        <taxon>Alicyclobacillaceae</taxon>
        <taxon>Collibacillus</taxon>
    </lineage>
</organism>
<keyword evidence="4 10" id="KW-0547">Nucleotide-binding</keyword>
<sequence length="926" mass="105690">MTLDYGKTLNLPETKFPMRGNLPQREPMIQKRWEEIRLYEKVQEKQANRPKFILHDGPPYANGNIHLGHALNKILKDFIVKSKTMDGYNAPYVPGWDTHGLPIEHAIIKNKGINRHEISIPEFREMCKEYALQFIDKQRDQFKRLGVRGDWEHPYISLLPKYEAEQIRVFGAMAKKGYIYKGLKPVYWCTSCETALAEAEIEYADKTSPSIYVKFPVIDGKGKLPHDSSIVIWTTTPWTLPANVAIAVGSEYEYALVEVDGEKLVLAKELVEKVLKEAGLADGYSILQTCKGSELEHVIAKHPLFDRESRVVLGNHVTLDAGTGCVHTAPGHGMEDYEVGLAYGLPILAPIDNQGKFTKEVEAYEGQFYLKANKQITADLHEAGRMLHEAKTDHSYPHCWRCKNPVIFRATEQWFASVDAFREQLLKQVKEVKWTPSWGEIRMHNMVADRQDWCISRQRVWGVPIPIFYCKDCNKELINEATIEHVAKLFEEHGSQVWFEREADELLPEGTVCSCGGTHFRKETDIMDVWFDSGSSHMAVCQQRDELGWPADLYLEGSDQYRGWFQSSLITGVAVKGRAPYKEVLSHGFLLDGEGRKMSKSLGNVVDPLKVMEQMGADILRLWVASVDYRSDVRVSDAILKQVAEVYRKIRNTLRYLLGNLKDYDPVTNEVAYVDLPELDRYALNKLARMQERVMQAYRNYEFHVVFHEVNNFCAVDMSAFYLDVLKDRLYTSAPDSLARRSAQTVLYKILTVLVKLIAPILTHTADEVWEFVPGATEESVQLVSWEPVHTEWMDDKLEKKWEKILEVRGEIAKALEEARKEKIIGQSLMAKVDLYPSERVHEILAQTPELDKVLIVSQVNLHQPGTEAPADAGQYEGLKVLVSLAEGEKCERCWTVTTDVGSDPDHPTICARCAENVVYFLDQQE</sequence>
<dbReference type="Pfam" id="PF08264">
    <property type="entry name" value="Anticodon_1"/>
    <property type="match status" value="1"/>
</dbReference>
<keyword evidence="3 10" id="KW-0436">Ligase</keyword>
<comment type="catalytic activity">
    <reaction evidence="9 10">
        <text>tRNA(Ile) + L-isoleucine + ATP = L-isoleucyl-tRNA(Ile) + AMP + diphosphate</text>
        <dbReference type="Rhea" id="RHEA:11060"/>
        <dbReference type="Rhea" id="RHEA-COMP:9666"/>
        <dbReference type="Rhea" id="RHEA-COMP:9695"/>
        <dbReference type="ChEBI" id="CHEBI:30616"/>
        <dbReference type="ChEBI" id="CHEBI:33019"/>
        <dbReference type="ChEBI" id="CHEBI:58045"/>
        <dbReference type="ChEBI" id="CHEBI:78442"/>
        <dbReference type="ChEBI" id="CHEBI:78528"/>
        <dbReference type="ChEBI" id="CHEBI:456215"/>
        <dbReference type="EC" id="6.1.1.5"/>
    </reaction>
</comment>
<dbReference type="GO" id="GO:0005829">
    <property type="term" value="C:cytosol"/>
    <property type="evidence" value="ECO:0007669"/>
    <property type="project" value="TreeGrafter"/>
</dbReference>
<dbReference type="InterPro" id="IPR014729">
    <property type="entry name" value="Rossmann-like_a/b/a_fold"/>
</dbReference>
<proteinExistence type="inferred from homology"/>
<dbReference type="AlphaFoldDB" id="A0AAV4LI84"/>
<feature type="domain" description="Methionyl/Valyl/Leucyl/Isoleucyl-tRNA synthetase anticodon-binding" evidence="13">
    <location>
        <begin position="680"/>
        <end position="833"/>
    </location>
</feature>
<protein>
    <recommendedName>
        <fullName evidence="10">Isoleucine--tRNA ligase</fullName>
        <ecNumber evidence="10">6.1.1.5</ecNumber>
    </recommendedName>
    <alternativeName>
        <fullName evidence="10">Isoleucyl-tRNA synthetase</fullName>
        <shortName evidence="10">IleRS</shortName>
    </alternativeName>
</protein>
<keyword evidence="7 10" id="KW-0030">Aminoacyl-tRNA synthetase</keyword>
<evidence type="ECO:0000259" key="13">
    <source>
        <dbReference type="Pfam" id="PF08264"/>
    </source>
</evidence>
<dbReference type="PROSITE" id="PS00178">
    <property type="entry name" value="AA_TRNA_LIGASE_I"/>
    <property type="match status" value="1"/>
</dbReference>
<dbReference type="Gene3D" id="1.10.10.830">
    <property type="entry name" value="Ile-tRNA synthetase CP2 domain-like"/>
    <property type="match status" value="1"/>
</dbReference>
<feature type="binding site" evidence="10">
    <location>
        <position position="891"/>
    </location>
    <ligand>
        <name>Zn(2+)</name>
        <dbReference type="ChEBI" id="CHEBI:29105"/>
    </ligand>
</feature>
<feature type="binding site" evidence="10">
    <location>
        <position position="556"/>
    </location>
    <ligand>
        <name>L-isoleucyl-5'-AMP</name>
        <dbReference type="ChEBI" id="CHEBI:178002"/>
    </ligand>
</feature>
<dbReference type="InterPro" id="IPR002301">
    <property type="entry name" value="Ile-tRNA-ligase"/>
</dbReference>
<evidence type="ECO:0000256" key="5">
    <source>
        <dbReference type="ARBA" id="ARBA00022840"/>
    </source>
</evidence>
<keyword evidence="10" id="KW-0479">Metal-binding</keyword>
<evidence type="ECO:0000256" key="8">
    <source>
        <dbReference type="ARBA" id="ARBA00025217"/>
    </source>
</evidence>